<feature type="transmembrane region" description="Helical" evidence="1">
    <location>
        <begin position="160"/>
        <end position="182"/>
    </location>
</feature>
<feature type="transmembrane region" description="Helical" evidence="1">
    <location>
        <begin position="60"/>
        <end position="78"/>
    </location>
</feature>
<accession>A0A9D1WGZ2</accession>
<dbReference type="AlphaFoldDB" id="A0A9D1WGZ2"/>
<reference evidence="3" key="2">
    <citation type="submission" date="2021-04" db="EMBL/GenBank/DDBJ databases">
        <authorList>
            <person name="Gilroy R."/>
        </authorList>
    </citation>
    <scope>NUCLEOTIDE SEQUENCE</scope>
    <source>
        <strain evidence="3">ChiSjej1B19-8411</strain>
    </source>
</reference>
<dbReference type="GO" id="GO:0042802">
    <property type="term" value="F:identical protein binding"/>
    <property type="evidence" value="ECO:0007669"/>
    <property type="project" value="TreeGrafter"/>
</dbReference>
<gene>
    <name evidence="3" type="ORF">IAA45_03295</name>
</gene>
<dbReference type="EMBL" id="DXEX01000077">
    <property type="protein sequence ID" value="HIX58723.1"/>
    <property type="molecule type" value="Genomic_DNA"/>
</dbReference>
<dbReference type="InterPro" id="IPR036890">
    <property type="entry name" value="HATPase_C_sf"/>
</dbReference>
<name>A0A9D1WGZ2_9FIRM</name>
<feature type="domain" description="Sensor histidine kinase NatK-like C-terminal" evidence="2">
    <location>
        <begin position="322"/>
        <end position="415"/>
    </location>
</feature>
<dbReference type="Gene3D" id="3.30.565.10">
    <property type="entry name" value="Histidine kinase-like ATPase, C-terminal domain"/>
    <property type="match status" value="1"/>
</dbReference>
<reference evidence="3" key="1">
    <citation type="journal article" date="2021" name="PeerJ">
        <title>Extensive microbial diversity within the chicken gut microbiome revealed by metagenomics and culture.</title>
        <authorList>
            <person name="Gilroy R."/>
            <person name="Ravi A."/>
            <person name="Getino M."/>
            <person name="Pursley I."/>
            <person name="Horton D.L."/>
            <person name="Alikhan N.F."/>
            <person name="Baker D."/>
            <person name="Gharbi K."/>
            <person name="Hall N."/>
            <person name="Watson M."/>
            <person name="Adriaenssens E.M."/>
            <person name="Foster-Nyarko E."/>
            <person name="Jarju S."/>
            <person name="Secka A."/>
            <person name="Antonio M."/>
            <person name="Oren A."/>
            <person name="Chaudhuri R.R."/>
            <person name="La Ragione R."/>
            <person name="Hildebrand F."/>
            <person name="Pallen M.J."/>
        </authorList>
    </citation>
    <scope>NUCLEOTIDE SEQUENCE</scope>
    <source>
        <strain evidence="3">ChiSjej1B19-8411</strain>
    </source>
</reference>
<keyword evidence="1" id="KW-0812">Transmembrane</keyword>
<feature type="transmembrane region" description="Helical" evidence="1">
    <location>
        <begin position="122"/>
        <end position="139"/>
    </location>
</feature>
<sequence>MILVDLFFLIVSILLMCLCGAAVLWAIPGERRGRLWVRGLAWAGYGMLTVLLPNLWADDLITMTVLGIYYLALGWFLYHKSRVGLLYQMVYHVLMYSSQVIAVYVSLILADTLLLEYRICGYLVGLFKNFLLLAVTFLLRELMKRRLVREQRNLKIRGMIIVPVFSMALLFLYLISGDIFFVRFGYEWLLVYCGLLIAINVYCLYFWYDVAANQELKHRYRLLQQQKELIHQYYEDMEKNYSESRKLIHDIRNHLQVLEQANKMGESHYFEDLHQMLDSLGMQFYSDNRMLNIVLNDKLKKLPREQAECSLRDVRLDFLSDMDLTTIFANLLDNAVEAGEGQPGFWLKIRGETIQDFTVVKIWNPYTGNYRPGHSQKEGHEGLGLENVRQAVEKYHGEMQIEAAEQVFSVTLMFPGG</sequence>
<evidence type="ECO:0000259" key="2">
    <source>
        <dbReference type="Pfam" id="PF14501"/>
    </source>
</evidence>
<evidence type="ECO:0000313" key="4">
    <source>
        <dbReference type="Proteomes" id="UP000886817"/>
    </source>
</evidence>
<evidence type="ECO:0000313" key="3">
    <source>
        <dbReference type="EMBL" id="HIX58723.1"/>
    </source>
</evidence>
<organism evidence="3 4">
    <name type="scientific">Candidatus Blautia gallistercoris</name>
    <dbReference type="NCBI Taxonomy" id="2838490"/>
    <lineage>
        <taxon>Bacteria</taxon>
        <taxon>Bacillati</taxon>
        <taxon>Bacillota</taxon>
        <taxon>Clostridia</taxon>
        <taxon>Lachnospirales</taxon>
        <taxon>Lachnospiraceae</taxon>
        <taxon>Blautia</taxon>
    </lineage>
</organism>
<dbReference type="Proteomes" id="UP000886817">
    <property type="component" value="Unassembled WGS sequence"/>
</dbReference>
<comment type="caution">
    <text evidence="3">The sequence shown here is derived from an EMBL/GenBank/DDBJ whole genome shotgun (WGS) entry which is preliminary data.</text>
</comment>
<feature type="transmembrane region" description="Helical" evidence="1">
    <location>
        <begin position="188"/>
        <end position="208"/>
    </location>
</feature>
<feature type="transmembrane region" description="Helical" evidence="1">
    <location>
        <begin position="35"/>
        <end position="54"/>
    </location>
</feature>
<dbReference type="InterPro" id="IPR032834">
    <property type="entry name" value="NatK-like_C"/>
</dbReference>
<feature type="transmembrane region" description="Helical" evidence="1">
    <location>
        <begin position="90"/>
        <end position="110"/>
    </location>
</feature>
<dbReference type="PANTHER" id="PTHR40448:SF1">
    <property type="entry name" value="TWO-COMPONENT SENSOR HISTIDINE KINASE"/>
    <property type="match status" value="1"/>
</dbReference>
<feature type="transmembrane region" description="Helical" evidence="1">
    <location>
        <begin position="6"/>
        <end position="28"/>
    </location>
</feature>
<dbReference type="Pfam" id="PF14501">
    <property type="entry name" value="HATPase_c_5"/>
    <property type="match status" value="1"/>
</dbReference>
<proteinExistence type="predicted"/>
<keyword evidence="1" id="KW-0472">Membrane</keyword>
<protein>
    <submittedName>
        <fullName evidence="3">GHKL domain-containing protein</fullName>
    </submittedName>
</protein>
<dbReference type="SUPFAM" id="SSF55874">
    <property type="entry name" value="ATPase domain of HSP90 chaperone/DNA topoisomerase II/histidine kinase"/>
    <property type="match status" value="1"/>
</dbReference>
<evidence type="ECO:0000256" key="1">
    <source>
        <dbReference type="SAM" id="Phobius"/>
    </source>
</evidence>
<keyword evidence="1" id="KW-1133">Transmembrane helix</keyword>
<dbReference type="PANTHER" id="PTHR40448">
    <property type="entry name" value="TWO-COMPONENT SENSOR HISTIDINE KINASE"/>
    <property type="match status" value="1"/>
</dbReference>